<reference evidence="1 2" key="1">
    <citation type="journal article" date="2020" name="Phytopathology">
        <title>Genome Sequence Resources of Colletotrichum truncatum, C. plurivorum, C. musicola, and C. sojae: Four Species Pathogenic to Soybean (Glycine max).</title>
        <authorList>
            <person name="Rogerio F."/>
            <person name="Boufleur T.R."/>
            <person name="Ciampi-Guillardi M."/>
            <person name="Sukno S.A."/>
            <person name="Thon M.R."/>
            <person name="Massola Junior N.S."/>
            <person name="Baroncelli R."/>
        </authorList>
    </citation>
    <scope>NUCLEOTIDE SEQUENCE [LARGE SCALE GENOMIC DNA]</scope>
    <source>
        <strain evidence="1 2">CMES1059</strain>
    </source>
</reference>
<dbReference type="Proteomes" id="UP000805649">
    <property type="component" value="Unassembled WGS sequence"/>
</dbReference>
<comment type="caution">
    <text evidence="1">The sequence shown here is derived from an EMBL/GenBank/DDBJ whole genome shotgun (WGS) entry which is preliminary data.</text>
</comment>
<organism evidence="1 2">
    <name type="scientific">Colletotrichum truncatum</name>
    <name type="common">Anthracnose fungus</name>
    <name type="synonym">Colletotrichum capsici</name>
    <dbReference type="NCBI Taxonomy" id="5467"/>
    <lineage>
        <taxon>Eukaryota</taxon>
        <taxon>Fungi</taxon>
        <taxon>Dikarya</taxon>
        <taxon>Ascomycota</taxon>
        <taxon>Pezizomycotina</taxon>
        <taxon>Sordariomycetes</taxon>
        <taxon>Hypocreomycetidae</taxon>
        <taxon>Glomerellales</taxon>
        <taxon>Glomerellaceae</taxon>
        <taxon>Colletotrichum</taxon>
        <taxon>Colletotrichum truncatum species complex</taxon>
    </lineage>
</organism>
<dbReference type="EMBL" id="VUJX02000001">
    <property type="protein sequence ID" value="KAL0943068.1"/>
    <property type="molecule type" value="Genomic_DNA"/>
</dbReference>
<protein>
    <submittedName>
        <fullName evidence="1">F-box domain-containing protein</fullName>
    </submittedName>
</protein>
<name>A0ACC3ZGI7_COLTU</name>
<evidence type="ECO:0000313" key="2">
    <source>
        <dbReference type="Proteomes" id="UP000805649"/>
    </source>
</evidence>
<accession>A0ACC3ZGI7</accession>
<keyword evidence="2" id="KW-1185">Reference proteome</keyword>
<sequence length="293" mass="32701">MDAMHDEMAPNQLTCPTGQHVISHSNQPPLASIGHHDLGAALRMPINPIPSAVAGARPCPPPDGGICDEVPQQTLTPTSSSAYLMFRRPRYPADANVFLSDLPNELLLHILGYLDVNDLLSTSRTNHHLRHLSLSPILHHYRLRHTRAILPPLLASPSRPSLSELISRSIFLTHTSVVSRRLARSLVSIRLSRRLASRPSAEALVERAVLPPECVPGMSMVQVAPALVAKRRAIEKEKVKDGLRNWVEGVWKGEVRQREEGVKKWEEIKGVGRVWRLRRFWERISRGDGAGLR</sequence>
<gene>
    <name evidence="1" type="ORF">CTRU02_200954</name>
</gene>
<proteinExistence type="predicted"/>
<evidence type="ECO:0000313" key="1">
    <source>
        <dbReference type="EMBL" id="KAL0943068.1"/>
    </source>
</evidence>